<name>A0A6J4L195_9ACTN</name>
<feature type="transmembrane region" description="Helical" evidence="6">
    <location>
        <begin position="160"/>
        <end position="180"/>
    </location>
</feature>
<evidence type="ECO:0000259" key="7">
    <source>
        <dbReference type="PROSITE" id="PS50850"/>
    </source>
</evidence>
<feature type="transmembrane region" description="Helical" evidence="6">
    <location>
        <begin position="96"/>
        <end position="112"/>
    </location>
</feature>
<evidence type="ECO:0000256" key="2">
    <source>
        <dbReference type="ARBA" id="ARBA00022475"/>
    </source>
</evidence>
<dbReference type="AlphaFoldDB" id="A0A6J4L195"/>
<dbReference type="Pfam" id="PF07690">
    <property type="entry name" value="MFS_1"/>
    <property type="match status" value="1"/>
</dbReference>
<dbReference type="GO" id="GO:0005886">
    <property type="term" value="C:plasma membrane"/>
    <property type="evidence" value="ECO:0007669"/>
    <property type="project" value="UniProtKB-SubCell"/>
</dbReference>
<accession>A0A6J4L195</accession>
<reference evidence="8" key="1">
    <citation type="submission" date="2020-02" db="EMBL/GenBank/DDBJ databases">
        <authorList>
            <person name="Meier V. D."/>
        </authorList>
    </citation>
    <scope>NUCLEOTIDE SEQUENCE</scope>
    <source>
        <strain evidence="8">AVDCRST_MAG48</strain>
    </source>
</reference>
<dbReference type="PROSITE" id="PS50850">
    <property type="entry name" value="MFS"/>
    <property type="match status" value="1"/>
</dbReference>
<keyword evidence="5 6" id="KW-0472">Membrane</keyword>
<evidence type="ECO:0000256" key="1">
    <source>
        <dbReference type="ARBA" id="ARBA00004651"/>
    </source>
</evidence>
<dbReference type="PANTHER" id="PTHR23513">
    <property type="entry name" value="INTEGRAL MEMBRANE EFFLUX PROTEIN-RELATED"/>
    <property type="match status" value="1"/>
</dbReference>
<dbReference type="InterPro" id="IPR036259">
    <property type="entry name" value="MFS_trans_sf"/>
</dbReference>
<evidence type="ECO:0000313" key="8">
    <source>
        <dbReference type="EMBL" id="CAA9319434.1"/>
    </source>
</evidence>
<gene>
    <name evidence="8" type="ORF">AVDCRST_MAG48-2548</name>
</gene>
<evidence type="ECO:0000256" key="4">
    <source>
        <dbReference type="ARBA" id="ARBA00022989"/>
    </source>
</evidence>
<organism evidence="8">
    <name type="scientific">uncultured Friedmanniella sp</name>
    <dbReference type="NCBI Taxonomy" id="335381"/>
    <lineage>
        <taxon>Bacteria</taxon>
        <taxon>Bacillati</taxon>
        <taxon>Actinomycetota</taxon>
        <taxon>Actinomycetes</taxon>
        <taxon>Propionibacteriales</taxon>
        <taxon>Nocardioidaceae</taxon>
        <taxon>Friedmanniella</taxon>
        <taxon>environmental samples</taxon>
    </lineage>
</organism>
<sequence>LVLGSPLLRVFFAIWTVGGFLIAPVATVLLPAYARENLGTASALAATVTAYGVGGLVGTLAFGVLAGRVRRRRFFVWMWVVYPLLTLLTIPEPGLVAFLAVLFGIGVTTGAYDPFEVTIHQEAVPAELRPQAFALLLAVEMAVVPVAMLSYGFVIDTAGLRTALVAFGVGNVLLGAFAVLNRPARSL</sequence>
<feature type="domain" description="Major facilitator superfamily (MFS) profile" evidence="7">
    <location>
        <begin position="7"/>
        <end position="187"/>
    </location>
</feature>
<feature type="non-terminal residue" evidence="8">
    <location>
        <position position="1"/>
    </location>
</feature>
<evidence type="ECO:0000256" key="5">
    <source>
        <dbReference type="ARBA" id="ARBA00023136"/>
    </source>
</evidence>
<feature type="transmembrane region" description="Helical" evidence="6">
    <location>
        <begin position="12"/>
        <end position="34"/>
    </location>
</feature>
<protein>
    <recommendedName>
        <fullName evidence="7">Major facilitator superfamily (MFS) profile domain-containing protein</fullName>
    </recommendedName>
</protein>
<dbReference type="InterPro" id="IPR011701">
    <property type="entry name" value="MFS"/>
</dbReference>
<dbReference type="SUPFAM" id="SSF103473">
    <property type="entry name" value="MFS general substrate transporter"/>
    <property type="match status" value="1"/>
</dbReference>
<evidence type="ECO:0000256" key="6">
    <source>
        <dbReference type="SAM" id="Phobius"/>
    </source>
</evidence>
<dbReference type="GO" id="GO:0022857">
    <property type="term" value="F:transmembrane transporter activity"/>
    <property type="evidence" value="ECO:0007669"/>
    <property type="project" value="InterPro"/>
</dbReference>
<dbReference type="PANTHER" id="PTHR23513:SF6">
    <property type="entry name" value="MAJOR FACILITATOR SUPERFAMILY ASSOCIATED DOMAIN-CONTAINING PROTEIN"/>
    <property type="match status" value="1"/>
</dbReference>
<feature type="transmembrane region" description="Helical" evidence="6">
    <location>
        <begin position="74"/>
        <end position="90"/>
    </location>
</feature>
<keyword evidence="4 6" id="KW-1133">Transmembrane helix</keyword>
<keyword evidence="3 6" id="KW-0812">Transmembrane</keyword>
<comment type="subcellular location">
    <subcellularLocation>
        <location evidence="1">Cell membrane</location>
        <topology evidence="1">Multi-pass membrane protein</topology>
    </subcellularLocation>
</comment>
<dbReference type="InterPro" id="IPR020846">
    <property type="entry name" value="MFS_dom"/>
</dbReference>
<proteinExistence type="predicted"/>
<feature type="transmembrane region" description="Helical" evidence="6">
    <location>
        <begin position="40"/>
        <end position="62"/>
    </location>
</feature>
<feature type="transmembrane region" description="Helical" evidence="6">
    <location>
        <begin position="133"/>
        <end position="154"/>
    </location>
</feature>
<evidence type="ECO:0000256" key="3">
    <source>
        <dbReference type="ARBA" id="ARBA00022692"/>
    </source>
</evidence>
<keyword evidence="2" id="KW-1003">Cell membrane</keyword>
<dbReference type="EMBL" id="CADCTS010000366">
    <property type="protein sequence ID" value="CAA9319434.1"/>
    <property type="molecule type" value="Genomic_DNA"/>
</dbReference>
<dbReference type="Gene3D" id="1.20.1250.20">
    <property type="entry name" value="MFS general substrate transporter like domains"/>
    <property type="match status" value="1"/>
</dbReference>